<dbReference type="GO" id="GO:0006633">
    <property type="term" value="P:fatty acid biosynthetic process"/>
    <property type="evidence" value="ECO:0007669"/>
    <property type="project" value="TreeGrafter"/>
</dbReference>
<keyword evidence="4" id="KW-1185">Reference proteome</keyword>
<dbReference type="InterPro" id="IPR002539">
    <property type="entry name" value="MaoC-like_dom"/>
</dbReference>
<sequence>MPGDDIYQQLRGYYLDEIAPGMTAGYDKRIEDADVQAFAGLSGDVNPLHLNPAFARATRFGRPVVHGMVTTSLWSTIVGTRLPGPGCAYMSQELKFLKPVFVGDTVVASMTVTELETERQIVHMEALAHVGETLVACGHARVWVPVRGA</sequence>
<dbReference type="InterPro" id="IPR050965">
    <property type="entry name" value="UPF0336/Enoyl-CoA_hydratase"/>
</dbReference>
<accession>A0A5C8ZUP1</accession>
<dbReference type="EMBL" id="VRYZ01000005">
    <property type="protein sequence ID" value="TXS91187.1"/>
    <property type="molecule type" value="Genomic_DNA"/>
</dbReference>
<dbReference type="Pfam" id="PF01575">
    <property type="entry name" value="MaoC_dehydratas"/>
    <property type="match status" value="1"/>
</dbReference>
<feature type="domain" description="MaoC-like" evidence="2">
    <location>
        <begin position="27"/>
        <end position="127"/>
    </location>
</feature>
<dbReference type="Gene3D" id="3.10.129.10">
    <property type="entry name" value="Hotdog Thioesterase"/>
    <property type="match status" value="1"/>
</dbReference>
<dbReference type="FunFam" id="3.10.129.10:FF:000042">
    <property type="entry name" value="MaoC domain protein dehydratase"/>
    <property type="match status" value="1"/>
</dbReference>
<evidence type="ECO:0000259" key="2">
    <source>
        <dbReference type="Pfam" id="PF01575"/>
    </source>
</evidence>
<evidence type="ECO:0000256" key="1">
    <source>
        <dbReference type="ARBA" id="ARBA00023239"/>
    </source>
</evidence>
<dbReference type="SUPFAM" id="SSF54637">
    <property type="entry name" value="Thioesterase/thiol ester dehydrase-isomerase"/>
    <property type="match status" value="1"/>
</dbReference>
<dbReference type="PANTHER" id="PTHR43437">
    <property type="entry name" value="HYDROXYACYL-THIOESTER DEHYDRATASE TYPE 2, MITOCHONDRIAL-RELATED"/>
    <property type="match status" value="1"/>
</dbReference>
<organism evidence="3 4">
    <name type="scientific">Parahaliea aestuarii</name>
    <dbReference type="NCBI Taxonomy" id="1852021"/>
    <lineage>
        <taxon>Bacteria</taxon>
        <taxon>Pseudomonadati</taxon>
        <taxon>Pseudomonadota</taxon>
        <taxon>Gammaproteobacteria</taxon>
        <taxon>Cellvibrionales</taxon>
        <taxon>Halieaceae</taxon>
        <taxon>Parahaliea</taxon>
    </lineage>
</organism>
<comment type="caution">
    <text evidence="3">The sequence shown here is derived from an EMBL/GenBank/DDBJ whole genome shotgun (WGS) entry which is preliminary data.</text>
</comment>
<dbReference type="Proteomes" id="UP000321933">
    <property type="component" value="Unassembled WGS sequence"/>
</dbReference>
<dbReference type="OrthoDB" id="9774179at2"/>
<reference evidence="3 4" key="1">
    <citation type="submission" date="2019-08" db="EMBL/GenBank/DDBJ databases">
        <title>Parahaliea maris sp. nov., isolated from the surface seawater.</title>
        <authorList>
            <person name="Liu Y."/>
        </authorList>
    </citation>
    <scope>NUCLEOTIDE SEQUENCE [LARGE SCALE GENOMIC DNA]</scope>
    <source>
        <strain evidence="3 4">S2-26</strain>
    </source>
</reference>
<name>A0A5C8ZUP1_9GAMM</name>
<keyword evidence="1" id="KW-0456">Lyase</keyword>
<evidence type="ECO:0000313" key="3">
    <source>
        <dbReference type="EMBL" id="TXS91187.1"/>
    </source>
</evidence>
<evidence type="ECO:0000313" key="4">
    <source>
        <dbReference type="Proteomes" id="UP000321933"/>
    </source>
</evidence>
<dbReference type="RefSeq" id="WP_148064840.1">
    <property type="nucleotide sequence ID" value="NZ_VRYZ01000005.1"/>
</dbReference>
<dbReference type="InterPro" id="IPR029069">
    <property type="entry name" value="HotDog_dom_sf"/>
</dbReference>
<dbReference type="AlphaFoldDB" id="A0A5C8ZUP1"/>
<protein>
    <submittedName>
        <fullName evidence="3">MaoC family dehydratase</fullName>
    </submittedName>
</protein>
<dbReference type="GO" id="GO:0019171">
    <property type="term" value="F:(3R)-hydroxyacyl-[acyl-carrier-protein] dehydratase activity"/>
    <property type="evidence" value="ECO:0007669"/>
    <property type="project" value="TreeGrafter"/>
</dbReference>
<proteinExistence type="predicted"/>
<dbReference type="PANTHER" id="PTHR43437:SF3">
    <property type="entry name" value="HYDROXYACYL-THIOESTER DEHYDRATASE TYPE 2, MITOCHONDRIAL"/>
    <property type="match status" value="1"/>
</dbReference>
<dbReference type="CDD" id="cd03449">
    <property type="entry name" value="R_hydratase"/>
    <property type="match status" value="1"/>
</dbReference>
<gene>
    <name evidence="3" type="ORF">FVW59_13375</name>
</gene>